<dbReference type="InterPro" id="IPR050332">
    <property type="entry name" value="GPCR_2"/>
</dbReference>
<feature type="transmembrane region" description="Helical" evidence="10">
    <location>
        <begin position="124"/>
        <end position="144"/>
    </location>
</feature>
<comment type="subcellular location">
    <subcellularLocation>
        <location evidence="1">Cell membrane</location>
        <topology evidence="1">Multi-pass membrane protein</topology>
    </subcellularLocation>
</comment>
<evidence type="ECO:0000256" key="6">
    <source>
        <dbReference type="ARBA" id="ARBA00023040"/>
    </source>
</evidence>
<feature type="transmembrane region" description="Helical" evidence="10">
    <location>
        <begin position="150"/>
        <end position="171"/>
    </location>
</feature>
<keyword evidence="7 10" id="KW-0472">Membrane</keyword>
<dbReference type="OrthoDB" id="5967113at2759"/>
<dbReference type="Pfam" id="PF02793">
    <property type="entry name" value="HRM"/>
    <property type="match status" value="1"/>
</dbReference>
<dbReference type="PRINTS" id="PR00249">
    <property type="entry name" value="GPCRSECRETIN"/>
</dbReference>
<comment type="caution">
    <text evidence="13">The sequence shown here is derived from an EMBL/GenBank/DDBJ whole genome shotgun (WGS) entry which is preliminary data.</text>
</comment>
<evidence type="ECO:0000313" key="13">
    <source>
        <dbReference type="EMBL" id="GCB78347.1"/>
    </source>
</evidence>
<dbReference type="Gene3D" id="1.20.1070.10">
    <property type="entry name" value="Rhodopsin 7-helix transmembrane proteins"/>
    <property type="match status" value="1"/>
</dbReference>
<dbReference type="Gene3D" id="4.10.1240.10">
    <property type="entry name" value="GPCR, family 2, extracellular hormone receptor domain"/>
    <property type="match status" value="1"/>
</dbReference>
<evidence type="ECO:0000256" key="9">
    <source>
        <dbReference type="ARBA" id="ARBA00023224"/>
    </source>
</evidence>
<evidence type="ECO:0000259" key="11">
    <source>
        <dbReference type="PROSITE" id="PS50227"/>
    </source>
</evidence>
<dbReference type="GO" id="GO:0007166">
    <property type="term" value="P:cell surface receptor signaling pathway"/>
    <property type="evidence" value="ECO:0007669"/>
    <property type="project" value="InterPro"/>
</dbReference>
<organism evidence="13 14">
    <name type="scientific">Scyliorhinus torazame</name>
    <name type="common">Cloudy catshark</name>
    <name type="synonym">Catulus torazame</name>
    <dbReference type="NCBI Taxonomy" id="75743"/>
    <lineage>
        <taxon>Eukaryota</taxon>
        <taxon>Metazoa</taxon>
        <taxon>Chordata</taxon>
        <taxon>Craniata</taxon>
        <taxon>Vertebrata</taxon>
        <taxon>Chondrichthyes</taxon>
        <taxon>Elasmobranchii</taxon>
        <taxon>Galeomorphii</taxon>
        <taxon>Galeoidea</taxon>
        <taxon>Carcharhiniformes</taxon>
        <taxon>Scyliorhinidae</taxon>
        <taxon>Scyliorhinus</taxon>
    </lineage>
</organism>
<dbReference type="PROSITE" id="PS50227">
    <property type="entry name" value="G_PROTEIN_RECEP_F2_3"/>
    <property type="match status" value="1"/>
</dbReference>
<keyword evidence="4 10" id="KW-0812">Transmembrane</keyword>
<feature type="non-terminal residue" evidence="13">
    <location>
        <position position="174"/>
    </location>
</feature>
<dbReference type="PROSITE" id="PS50261">
    <property type="entry name" value="G_PROTEIN_RECEP_F2_4"/>
    <property type="match status" value="1"/>
</dbReference>
<dbReference type="GO" id="GO:0007188">
    <property type="term" value="P:adenylate cyclase-modulating G protein-coupled receptor signaling pathway"/>
    <property type="evidence" value="ECO:0007669"/>
    <property type="project" value="TreeGrafter"/>
</dbReference>
<dbReference type="InterPro" id="IPR017981">
    <property type="entry name" value="GPCR_2-like_7TM"/>
</dbReference>
<dbReference type="EMBL" id="BFAA01015732">
    <property type="protein sequence ID" value="GCB78347.1"/>
    <property type="molecule type" value="Genomic_DNA"/>
</dbReference>
<keyword evidence="5 10" id="KW-1133">Transmembrane helix</keyword>
<dbReference type="GO" id="GO:0017046">
    <property type="term" value="F:peptide hormone binding"/>
    <property type="evidence" value="ECO:0007669"/>
    <property type="project" value="TreeGrafter"/>
</dbReference>
<keyword evidence="6" id="KW-0297">G-protein coupled receptor</keyword>
<proteinExistence type="inferred from homology"/>
<dbReference type="InterPro" id="IPR000832">
    <property type="entry name" value="GPCR_2_secretin-like"/>
</dbReference>
<comment type="similarity">
    <text evidence="2">Belongs to the G-protein coupled receptor 2 family.</text>
</comment>
<dbReference type="GO" id="GO:0005886">
    <property type="term" value="C:plasma membrane"/>
    <property type="evidence" value="ECO:0007669"/>
    <property type="project" value="UniProtKB-SubCell"/>
</dbReference>
<evidence type="ECO:0000256" key="2">
    <source>
        <dbReference type="ARBA" id="ARBA00005314"/>
    </source>
</evidence>
<feature type="non-terminal residue" evidence="13">
    <location>
        <position position="1"/>
    </location>
</feature>
<feature type="domain" description="G-protein coupled receptors family 2 profile 2" evidence="12">
    <location>
        <begin position="76"/>
        <end position="172"/>
    </location>
</feature>
<gene>
    <name evidence="13" type="ORF">scyTo_0020095</name>
</gene>
<dbReference type="STRING" id="75743.A0A401PYW8"/>
<dbReference type="InterPro" id="IPR036445">
    <property type="entry name" value="GPCR_2_extracell_dom_sf"/>
</dbReference>
<dbReference type="PANTHER" id="PTHR45620:SF1">
    <property type="entry name" value="G-PROTEIN COUPLED RECEPTORS FAMILY 2 PROFILE 2 DOMAIN-CONTAINING PROTEIN"/>
    <property type="match status" value="1"/>
</dbReference>
<dbReference type="InterPro" id="IPR001879">
    <property type="entry name" value="GPCR_2_extracellular_dom"/>
</dbReference>
<reference evidence="13 14" key="1">
    <citation type="journal article" date="2018" name="Nat. Ecol. Evol.">
        <title>Shark genomes provide insights into elasmobranch evolution and the origin of vertebrates.</title>
        <authorList>
            <person name="Hara Y"/>
            <person name="Yamaguchi K"/>
            <person name="Onimaru K"/>
            <person name="Kadota M"/>
            <person name="Koyanagi M"/>
            <person name="Keeley SD"/>
            <person name="Tatsumi K"/>
            <person name="Tanaka K"/>
            <person name="Motone F"/>
            <person name="Kageyama Y"/>
            <person name="Nozu R"/>
            <person name="Adachi N"/>
            <person name="Nishimura O"/>
            <person name="Nakagawa R"/>
            <person name="Tanegashima C"/>
            <person name="Kiyatake I"/>
            <person name="Matsumoto R"/>
            <person name="Murakumo K"/>
            <person name="Nishida K"/>
            <person name="Terakita A"/>
            <person name="Kuratani S"/>
            <person name="Sato K"/>
            <person name="Hyodo S Kuraku.S."/>
        </authorList>
    </citation>
    <scope>NUCLEOTIDE SEQUENCE [LARGE SCALE GENOMIC DNA]</scope>
</reference>
<dbReference type="AlphaFoldDB" id="A0A401PYW8"/>
<evidence type="ECO:0008006" key="15">
    <source>
        <dbReference type="Google" id="ProtNLM"/>
    </source>
</evidence>
<keyword evidence="3" id="KW-1003">Cell membrane</keyword>
<dbReference type="GO" id="GO:0008528">
    <property type="term" value="F:G protein-coupled peptide receptor activity"/>
    <property type="evidence" value="ECO:0007669"/>
    <property type="project" value="TreeGrafter"/>
</dbReference>
<dbReference type="Proteomes" id="UP000288216">
    <property type="component" value="Unassembled WGS sequence"/>
</dbReference>
<keyword evidence="8" id="KW-0675">Receptor</keyword>
<name>A0A401PYW8_SCYTO</name>
<evidence type="ECO:0000256" key="8">
    <source>
        <dbReference type="ARBA" id="ARBA00023170"/>
    </source>
</evidence>
<accession>A0A401PYW8</accession>
<evidence type="ECO:0000256" key="5">
    <source>
        <dbReference type="ARBA" id="ARBA00022989"/>
    </source>
</evidence>
<evidence type="ECO:0000313" key="14">
    <source>
        <dbReference type="Proteomes" id="UP000288216"/>
    </source>
</evidence>
<evidence type="ECO:0000256" key="10">
    <source>
        <dbReference type="SAM" id="Phobius"/>
    </source>
</evidence>
<evidence type="ECO:0000256" key="1">
    <source>
        <dbReference type="ARBA" id="ARBA00004651"/>
    </source>
</evidence>
<protein>
    <recommendedName>
        <fullName evidence="15">G-protein coupled receptors family 2 profile 1 domain-containing protein</fullName>
    </recommendedName>
</protein>
<sequence>EGETSCARTNANQSGELNGTIAGSPGCRGEWNTLICWPSVAVGEMVNRTCPRVIYRNCTEQGWSKMMPDFKVACEFLTLPSNESDMVNFLIFLNIIRILMQKLRSPDIGGNSSTQFSRLTKSTLLLIPLFGVHYIMCVFLPDHIAEDLRLHIELGIGSFQGFAVALLYCFLNGE</sequence>
<evidence type="ECO:0000256" key="4">
    <source>
        <dbReference type="ARBA" id="ARBA00022692"/>
    </source>
</evidence>
<evidence type="ECO:0000256" key="3">
    <source>
        <dbReference type="ARBA" id="ARBA00022475"/>
    </source>
</evidence>
<feature type="domain" description="G-protein coupled receptors family 2 profile 1" evidence="11">
    <location>
        <begin position="5"/>
        <end position="78"/>
    </location>
</feature>
<dbReference type="SUPFAM" id="SSF111418">
    <property type="entry name" value="Hormone receptor domain"/>
    <property type="match status" value="1"/>
</dbReference>
<keyword evidence="14" id="KW-1185">Reference proteome</keyword>
<dbReference type="SMART" id="SM00008">
    <property type="entry name" value="HormR"/>
    <property type="match status" value="1"/>
</dbReference>
<dbReference type="PANTHER" id="PTHR45620">
    <property type="entry name" value="PDF RECEPTOR-LIKE PROTEIN-RELATED"/>
    <property type="match status" value="1"/>
</dbReference>
<evidence type="ECO:0000259" key="12">
    <source>
        <dbReference type="PROSITE" id="PS50261"/>
    </source>
</evidence>
<keyword evidence="9" id="KW-0807">Transducer</keyword>
<evidence type="ECO:0000256" key="7">
    <source>
        <dbReference type="ARBA" id="ARBA00023136"/>
    </source>
</evidence>
<dbReference type="Pfam" id="PF00002">
    <property type="entry name" value="7tm_2"/>
    <property type="match status" value="1"/>
</dbReference>